<dbReference type="GO" id="GO:0004674">
    <property type="term" value="F:protein serine/threonine kinase activity"/>
    <property type="evidence" value="ECO:0007669"/>
    <property type="project" value="UniProtKB-KW"/>
</dbReference>
<evidence type="ECO:0000256" key="9">
    <source>
        <dbReference type="RuleBase" id="RU000304"/>
    </source>
</evidence>
<dbReference type="PROSITE" id="PS50011">
    <property type="entry name" value="PROTEIN_KINASE_DOM"/>
    <property type="match status" value="1"/>
</dbReference>
<name>A0A1R2CAH5_9CILI</name>
<evidence type="ECO:0000259" key="10">
    <source>
        <dbReference type="PROSITE" id="PS50011"/>
    </source>
</evidence>
<dbReference type="SUPFAM" id="SSF47473">
    <property type="entry name" value="EF-hand"/>
    <property type="match status" value="1"/>
</dbReference>
<comment type="caution">
    <text evidence="12">The sequence shown here is derived from an EMBL/GenBank/DDBJ whole genome shotgun (WGS) entry which is preliminary data.</text>
</comment>
<evidence type="ECO:0000259" key="11">
    <source>
        <dbReference type="PROSITE" id="PS50222"/>
    </source>
</evidence>
<dbReference type="EMBL" id="MPUH01000219">
    <property type="protein sequence ID" value="OMJ86003.1"/>
    <property type="molecule type" value="Genomic_DNA"/>
</dbReference>
<dbReference type="InterPro" id="IPR050205">
    <property type="entry name" value="CDPK_Ser/Thr_kinases"/>
</dbReference>
<dbReference type="Gene3D" id="1.10.238.10">
    <property type="entry name" value="EF-hand"/>
    <property type="match status" value="2"/>
</dbReference>
<dbReference type="OrthoDB" id="5794026at2759"/>
<dbReference type="PROSITE" id="PS00108">
    <property type="entry name" value="PROTEIN_KINASE_ST"/>
    <property type="match status" value="1"/>
</dbReference>
<evidence type="ECO:0000313" key="12">
    <source>
        <dbReference type="EMBL" id="OMJ86003.1"/>
    </source>
</evidence>
<dbReference type="SUPFAM" id="SSF56112">
    <property type="entry name" value="Protein kinase-like (PK-like)"/>
    <property type="match status" value="1"/>
</dbReference>
<dbReference type="SMART" id="SM00220">
    <property type="entry name" value="S_TKc"/>
    <property type="match status" value="1"/>
</dbReference>
<dbReference type="GO" id="GO:0005524">
    <property type="term" value="F:ATP binding"/>
    <property type="evidence" value="ECO:0007669"/>
    <property type="project" value="UniProtKB-UniRule"/>
</dbReference>
<organism evidence="12 13">
    <name type="scientific">Stentor coeruleus</name>
    <dbReference type="NCBI Taxonomy" id="5963"/>
    <lineage>
        <taxon>Eukaryota</taxon>
        <taxon>Sar</taxon>
        <taxon>Alveolata</taxon>
        <taxon>Ciliophora</taxon>
        <taxon>Postciliodesmatophora</taxon>
        <taxon>Heterotrichea</taxon>
        <taxon>Heterotrichida</taxon>
        <taxon>Stentoridae</taxon>
        <taxon>Stentor</taxon>
    </lineage>
</organism>
<evidence type="ECO:0008006" key="14">
    <source>
        <dbReference type="Google" id="ProtNLM"/>
    </source>
</evidence>
<dbReference type="InterPro" id="IPR008271">
    <property type="entry name" value="Ser/Thr_kinase_AS"/>
</dbReference>
<keyword evidence="3" id="KW-0808">Transferase</keyword>
<dbReference type="PANTHER" id="PTHR24349">
    <property type="entry name" value="SERINE/THREONINE-PROTEIN KINASE"/>
    <property type="match status" value="1"/>
</dbReference>
<dbReference type="Gene3D" id="1.10.510.10">
    <property type="entry name" value="Transferase(Phosphotransferase) domain 1"/>
    <property type="match status" value="1"/>
</dbReference>
<dbReference type="Pfam" id="PF00069">
    <property type="entry name" value="Pkinase"/>
    <property type="match status" value="1"/>
</dbReference>
<evidence type="ECO:0000256" key="5">
    <source>
        <dbReference type="ARBA" id="ARBA00022777"/>
    </source>
</evidence>
<dbReference type="InterPro" id="IPR017441">
    <property type="entry name" value="Protein_kinase_ATP_BS"/>
</dbReference>
<comment type="cofactor">
    <cofactor evidence="1">
        <name>Mg(2+)</name>
        <dbReference type="ChEBI" id="CHEBI:18420"/>
    </cofactor>
</comment>
<proteinExistence type="inferred from homology"/>
<evidence type="ECO:0000313" key="13">
    <source>
        <dbReference type="Proteomes" id="UP000187209"/>
    </source>
</evidence>
<keyword evidence="13" id="KW-1185">Reference proteome</keyword>
<keyword evidence="2 9" id="KW-0723">Serine/threonine-protein kinase</keyword>
<dbReference type="Proteomes" id="UP000187209">
    <property type="component" value="Unassembled WGS sequence"/>
</dbReference>
<gene>
    <name evidence="12" type="ORF">SteCoe_12571</name>
</gene>
<evidence type="ECO:0000256" key="4">
    <source>
        <dbReference type="ARBA" id="ARBA00022741"/>
    </source>
</evidence>
<keyword evidence="6 8" id="KW-0067">ATP-binding</keyword>
<sequence>MGACLSSNSNKRTNNQSLPPKVAKYIKFLDHNGSLTDSYTMVKKIGEGATSNVKLITCKHTTIQRAVKSISISNEKLRIKAEREIEILKKIDHPCMLRSIESYKEPNTIHIISEYYEGPSLYDVLKEGQGLSEKVAIKYMHYIISGLTYLHNLGIMHRDIKPENLVFESSDPEALLKIIDFGSAQYLNKKFYKKKCGTILYMSPQVLECKYTEKCDIWSAGIIFYIMISGSHPFYSDTEQDLLDKIRHLPLQFKSPKWSNISSETKQLISIMLSKKEIERPCLNEIRKRLNFSIDINERKIKNAYSQIINYKSLSELHRCIVNISLIKIINSEKAGKIFLYLDADGDGLVKIQDLLCNDPEKLKESSKIFREFENDYLTFNEFIIAYSDWGEVLGNDVIRAIFQLMDKDKDENLTLKDLEKYCARPMILENEICKGEKPEDCLIKYDDFVSAPHIS</sequence>
<evidence type="ECO:0000256" key="3">
    <source>
        <dbReference type="ARBA" id="ARBA00022679"/>
    </source>
</evidence>
<dbReference type="GO" id="GO:0005509">
    <property type="term" value="F:calcium ion binding"/>
    <property type="evidence" value="ECO:0007669"/>
    <property type="project" value="InterPro"/>
</dbReference>
<dbReference type="InterPro" id="IPR002048">
    <property type="entry name" value="EF_hand_dom"/>
</dbReference>
<dbReference type="InterPro" id="IPR011992">
    <property type="entry name" value="EF-hand-dom_pair"/>
</dbReference>
<comment type="similarity">
    <text evidence="7">Belongs to the protein kinase superfamily. Ser/Thr protein kinase family. CDPK subfamily.</text>
</comment>
<feature type="domain" description="EF-hand" evidence="11">
    <location>
        <begin position="394"/>
        <end position="429"/>
    </location>
</feature>
<protein>
    <recommendedName>
        <fullName evidence="14">Protein kinase domain-containing protein</fullName>
    </recommendedName>
</protein>
<dbReference type="InterPro" id="IPR011009">
    <property type="entry name" value="Kinase-like_dom_sf"/>
</dbReference>
<evidence type="ECO:0000256" key="2">
    <source>
        <dbReference type="ARBA" id="ARBA00022527"/>
    </source>
</evidence>
<evidence type="ECO:0000256" key="8">
    <source>
        <dbReference type="PROSITE-ProRule" id="PRU10141"/>
    </source>
</evidence>
<dbReference type="InterPro" id="IPR000719">
    <property type="entry name" value="Prot_kinase_dom"/>
</dbReference>
<keyword evidence="4 8" id="KW-0547">Nucleotide-binding</keyword>
<keyword evidence="5" id="KW-0418">Kinase</keyword>
<feature type="domain" description="Protein kinase" evidence="10">
    <location>
        <begin position="39"/>
        <end position="292"/>
    </location>
</feature>
<evidence type="ECO:0000256" key="7">
    <source>
        <dbReference type="ARBA" id="ARBA00024334"/>
    </source>
</evidence>
<accession>A0A1R2CAH5</accession>
<dbReference type="PROSITE" id="PS50222">
    <property type="entry name" value="EF_HAND_2"/>
    <property type="match status" value="1"/>
</dbReference>
<evidence type="ECO:0000256" key="6">
    <source>
        <dbReference type="ARBA" id="ARBA00022840"/>
    </source>
</evidence>
<evidence type="ECO:0000256" key="1">
    <source>
        <dbReference type="ARBA" id="ARBA00001946"/>
    </source>
</evidence>
<dbReference type="Gene3D" id="3.30.200.20">
    <property type="entry name" value="Phosphorylase Kinase, domain 1"/>
    <property type="match status" value="1"/>
</dbReference>
<feature type="binding site" evidence="8">
    <location>
        <position position="68"/>
    </location>
    <ligand>
        <name>ATP</name>
        <dbReference type="ChEBI" id="CHEBI:30616"/>
    </ligand>
</feature>
<dbReference type="PROSITE" id="PS00107">
    <property type="entry name" value="PROTEIN_KINASE_ATP"/>
    <property type="match status" value="1"/>
</dbReference>
<dbReference type="AlphaFoldDB" id="A0A1R2CAH5"/>
<reference evidence="12 13" key="1">
    <citation type="submission" date="2016-11" db="EMBL/GenBank/DDBJ databases">
        <title>The macronuclear genome of Stentor coeruleus: a giant cell with tiny introns.</title>
        <authorList>
            <person name="Slabodnick M."/>
            <person name="Ruby J.G."/>
            <person name="Reiff S.B."/>
            <person name="Swart E.C."/>
            <person name="Gosai S."/>
            <person name="Prabakaran S."/>
            <person name="Witkowska E."/>
            <person name="Larue G.E."/>
            <person name="Fisher S."/>
            <person name="Freeman R.M."/>
            <person name="Gunawardena J."/>
            <person name="Chu W."/>
            <person name="Stover N.A."/>
            <person name="Gregory B.D."/>
            <person name="Nowacki M."/>
            <person name="Derisi J."/>
            <person name="Roy S.W."/>
            <person name="Marshall W.F."/>
            <person name="Sood P."/>
        </authorList>
    </citation>
    <scope>NUCLEOTIDE SEQUENCE [LARGE SCALE GENOMIC DNA]</scope>
    <source>
        <strain evidence="12">WM001</strain>
    </source>
</reference>